<dbReference type="Proteomes" id="UP000323300">
    <property type="component" value="Unassembled WGS sequence"/>
</dbReference>
<feature type="domain" description="Aminodeoxyfutalosine deaminase/Imidazolonepropionase-like composite" evidence="7">
    <location>
        <begin position="24"/>
        <end position="46"/>
    </location>
</feature>
<dbReference type="SUPFAM" id="SSF51338">
    <property type="entry name" value="Composite domain of metallo-dependent hydrolases"/>
    <property type="match status" value="1"/>
</dbReference>
<proteinExistence type="inferred from homology"/>
<evidence type="ECO:0000256" key="3">
    <source>
        <dbReference type="ARBA" id="ARBA00022801"/>
    </source>
</evidence>
<accession>A0A1I3VPS9</accession>
<dbReference type="Gene3D" id="2.30.40.10">
    <property type="entry name" value="Urease, subunit C, domain 1"/>
    <property type="match status" value="1"/>
</dbReference>
<comment type="similarity">
    <text evidence="1">Belongs to the metallo-dependent hydrolases superfamily. ATZ/TRZ family.</text>
</comment>
<dbReference type="InterPro" id="IPR032466">
    <property type="entry name" value="Metal_Hydrolase"/>
</dbReference>
<keyword evidence="4" id="KW-0862">Zinc</keyword>
<dbReference type="OrthoDB" id="9796020at2"/>
<dbReference type="PANTHER" id="PTHR43794:SF11">
    <property type="entry name" value="AMIDOHYDROLASE-RELATED DOMAIN-CONTAINING PROTEIN"/>
    <property type="match status" value="1"/>
</dbReference>
<evidence type="ECO:0000256" key="1">
    <source>
        <dbReference type="ARBA" id="ARBA00006745"/>
    </source>
</evidence>
<feature type="domain" description="Amidohydrolase-related" evidence="6">
    <location>
        <begin position="59"/>
        <end position="431"/>
    </location>
</feature>
<evidence type="ECO:0000259" key="7">
    <source>
        <dbReference type="Pfam" id="PF22039"/>
    </source>
</evidence>
<feature type="region of interest" description="Disordered" evidence="5">
    <location>
        <begin position="471"/>
        <end position="491"/>
    </location>
</feature>
<evidence type="ECO:0000256" key="5">
    <source>
        <dbReference type="SAM" id="MobiDB-lite"/>
    </source>
</evidence>
<evidence type="ECO:0000256" key="4">
    <source>
        <dbReference type="ARBA" id="ARBA00022833"/>
    </source>
</evidence>
<dbReference type="GO" id="GO:0016810">
    <property type="term" value="F:hydrolase activity, acting on carbon-nitrogen (but not peptide) bonds"/>
    <property type="evidence" value="ECO:0007669"/>
    <property type="project" value="InterPro"/>
</dbReference>
<dbReference type="Pfam" id="PF22039">
    <property type="entry name" value="HUTI_composite_bact"/>
    <property type="match status" value="1"/>
</dbReference>
<protein>
    <submittedName>
        <fullName evidence="8">Cytosine/adenosine deaminase</fullName>
    </submittedName>
</protein>
<sequence>MNELLLVHGTIVTVDPGRRIIEDGAIAISGDRIVDIGSASELEPRHQGKKIVDCRGKLIIPGLIDAHGHAGHALIRSIAADTNAMWMRIVTPTYYHYATRDYWYADGLVGGLERLRAGVTTGVSIISSMPRSDDPVFAINHAKAYGEIGLREIICVGPAGLPWPHPVTRWESGAPVRRDVTFEEMIEGAEATIQAINGSADGRISVFLTPFTIAPSLDPSNASTPDQAVRLSDNDRMQARRVRETARKWGVRIHSDAFAGQIRMAFQDKENALLGPDVHLQHCWGISHEEVDILAETGTHVTHAPPGRATPILDMMSKGVPVAITSDGVSPSRHFDMFQIARLAQFTQHLLNNHDRYLLPPGKVFEMITIDAAKALGMDHEIGSLEIGKKADVAIINMRQPHLTPNWMVVHRLVQQVLGSDVDTVIVDGRILMEGGEVLTTDVEQALDLGEREAQAMAERAGLRAHMHDPGWGQLSRTFREPVVPPRPPEA</sequence>
<evidence type="ECO:0000256" key="2">
    <source>
        <dbReference type="ARBA" id="ARBA00022723"/>
    </source>
</evidence>
<dbReference type="InterPro" id="IPR050287">
    <property type="entry name" value="MTA/SAH_deaminase"/>
</dbReference>
<keyword evidence="2" id="KW-0479">Metal-binding</keyword>
<keyword evidence="9" id="KW-1185">Reference proteome</keyword>
<dbReference type="InterPro" id="IPR054418">
    <property type="entry name" value="MQNX/HUTI_composite_N"/>
</dbReference>
<dbReference type="InterPro" id="IPR011059">
    <property type="entry name" value="Metal-dep_hydrolase_composite"/>
</dbReference>
<evidence type="ECO:0000313" key="9">
    <source>
        <dbReference type="Proteomes" id="UP000323300"/>
    </source>
</evidence>
<dbReference type="InterPro" id="IPR006680">
    <property type="entry name" value="Amidohydro-rel"/>
</dbReference>
<evidence type="ECO:0000259" key="6">
    <source>
        <dbReference type="Pfam" id="PF01979"/>
    </source>
</evidence>
<dbReference type="PANTHER" id="PTHR43794">
    <property type="entry name" value="AMINOHYDROLASE SSNA-RELATED"/>
    <property type="match status" value="1"/>
</dbReference>
<organism evidence="8 9">
    <name type="scientific">Neomesorhizobium albiziae</name>
    <dbReference type="NCBI Taxonomy" id="335020"/>
    <lineage>
        <taxon>Bacteria</taxon>
        <taxon>Pseudomonadati</taxon>
        <taxon>Pseudomonadota</taxon>
        <taxon>Alphaproteobacteria</taxon>
        <taxon>Hyphomicrobiales</taxon>
        <taxon>Phyllobacteriaceae</taxon>
        <taxon>Neomesorhizobium</taxon>
    </lineage>
</organism>
<dbReference type="EMBL" id="FOSL01000001">
    <property type="protein sequence ID" value="SFJ97129.1"/>
    <property type="molecule type" value="Genomic_DNA"/>
</dbReference>
<name>A0A1I3VPS9_9HYPH</name>
<dbReference type="Gene3D" id="3.20.20.140">
    <property type="entry name" value="Metal-dependent hydrolases"/>
    <property type="match status" value="1"/>
</dbReference>
<keyword evidence="3" id="KW-0378">Hydrolase</keyword>
<dbReference type="AlphaFoldDB" id="A0A1I3VPS9"/>
<dbReference type="Pfam" id="PF01979">
    <property type="entry name" value="Amidohydro_1"/>
    <property type="match status" value="1"/>
</dbReference>
<dbReference type="SUPFAM" id="SSF51556">
    <property type="entry name" value="Metallo-dependent hydrolases"/>
    <property type="match status" value="1"/>
</dbReference>
<reference evidence="8 9" key="1">
    <citation type="submission" date="2016-10" db="EMBL/GenBank/DDBJ databases">
        <authorList>
            <person name="Varghese N."/>
            <person name="Submissions S."/>
        </authorList>
    </citation>
    <scope>NUCLEOTIDE SEQUENCE [LARGE SCALE GENOMIC DNA]</scope>
    <source>
        <strain evidence="8 9">DSM 21822</strain>
    </source>
</reference>
<gene>
    <name evidence="8" type="ORF">SAMN04488498_101635</name>
</gene>
<evidence type="ECO:0000313" key="8">
    <source>
        <dbReference type="EMBL" id="SFJ97129.1"/>
    </source>
</evidence>
<dbReference type="RefSeq" id="WP_149758150.1">
    <property type="nucleotide sequence ID" value="NZ_BSPE01000002.1"/>
</dbReference>